<sequence length="155" mass="17509">YVEKDYANLVANTLMVATHVGLLTHHGQNSVDPSHVVVNREAQAGNGRCDYAMRLFGTDNQPNHFGIIIEFKLIADSRTNEPGYCEQLAATALVQITDKKYPVFLSGCLERMDIGMAVGYNTVYTKRRMYMRHSNDDPWIEVDNLLSKQLIEQSN</sequence>
<keyword evidence="2" id="KW-1185">Reference proteome</keyword>
<feature type="non-terminal residue" evidence="1">
    <location>
        <position position="1"/>
    </location>
</feature>
<protein>
    <submittedName>
        <fullName evidence="1">Uncharacterized protein</fullName>
    </submittedName>
</protein>
<accession>A0A9W7XUG8</accession>
<name>A0A9W7XUG8_9FUNG</name>
<evidence type="ECO:0000313" key="2">
    <source>
        <dbReference type="Proteomes" id="UP001149813"/>
    </source>
</evidence>
<gene>
    <name evidence="1" type="ORF">LPJ53_006339</name>
</gene>
<dbReference type="Proteomes" id="UP001149813">
    <property type="component" value="Unassembled WGS sequence"/>
</dbReference>
<dbReference type="EMBL" id="JANBOJ010000679">
    <property type="protein sequence ID" value="KAJ1718744.1"/>
    <property type="molecule type" value="Genomic_DNA"/>
</dbReference>
<organism evidence="1 2">
    <name type="scientific">Coemansia erecta</name>
    <dbReference type="NCBI Taxonomy" id="147472"/>
    <lineage>
        <taxon>Eukaryota</taxon>
        <taxon>Fungi</taxon>
        <taxon>Fungi incertae sedis</taxon>
        <taxon>Zoopagomycota</taxon>
        <taxon>Kickxellomycotina</taxon>
        <taxon>Kickxellomycetes</taxon>
        <taxon>Kickxellales</taxon>
        <taxon>Kickxellaceae</taxon>
        <taxon>Coemansia</taxon>
    </lineage>
</organism>
<evidence type="ECO:0000313" key="1">
    <source>
        <dbReference type="EMBL" id="KAJ1718744.1"/>
    </source>
</evidence>
<dbReference type="AlphaFoldDB" id="A0A9W7XUG8"/>
<proteinExistence type="predicted"/>
<comment type="caution">
    <text evidence="1">The sequence shown here is derived from an EMBL/GenBank/DDBJ whole genome shotgun (WGS) entry which is preliminary data.</text>
</comment>
<reference evidence="1" key="1">
    <citation type="submission" date="2022-07" db="EMBL/GenBank/DDBJ databases">
        <title>Phylogenomic reconstructions and comparative analyses of Kickxellomycotina fungi.</title>
        <authorList>
            <person name="Reynolds N.K."/>
            <person name="Stajich J.E."/>
            <person name="Barry K."/>
            <person name="Grigoriev I.V."/>
            <person name="Crous P."/>
            <person name="Smith M.E."/>
        </authorList>
    </citation>
    <scope>NUCLEOTIDE SEQUENCE</scope>
    <source>
        <strain evidence="1">NBRC 32514</strain>
    </source>
</reference>
<dbReference type="OrthoDB" id="5591151at2759"/>